<dbReference type="AlphaFoldDB" id="A0AAP5M4L0"/>
<dbReference type="Pfam" id="PF12773">
    <property type="entry name" value="DZR"/>
    <property type="match status" value="1"/>
</dbReference>
<feature type="region of interest" description="Disordered" evidence="2">
    <location>
        <begin position="202"/>
        <end position="223"/>
    </location>
</feature>
<accession>A0AAP5M4L0</accession>
<gene>
    <name evidence="4" type="ORF">G7B40_010125</name>
</gene>
<feature type="compositionally biased region" description="Basic and acidic residues" evidence="2">
    <location>
        <begin position="212"/>
        <end position="223"/>
    </location>
</feature>
<sequence>MTENSRPNFFILLDIDPTQPWSDFSFQEKLDLKRAEWTKKAKNPKNRLKYESYNRLVPQIKAVMGDVEQRKKEAAAAIQQQSLAQQKCLEEFQNELKLIAVKGYITDDEVSYLTKQYSDKITPQEISNELRKQGIQIQTKVAEAEDFLDFSEMERIKENLEKLAKKDLYDFLGASTSSRTSDLRLRAEQIYKQNLAKADKSPEVTASSELAGDAKKNFKDEPTRSRYDRSLARDKFEVVLGDKVKKIVDISSQKVIRAQQFQHLLEIARSENLDIDQATEFIRDRAVKMRAAVELLAQPEVKQKLLCTNPACRTVNDSSHNACSNCGTPLKIACPSCGKVSPTEYRACPSCSFPIGNAFNVRSLIADSQQAIALKDYDNAASSLKLANQEWSTIPPRPINDELTTQINQLLQQVENYQQQKNSLLSQLSHAIDEHCFYQARTIFRQLETEFGMSELNSDKRFAIARGYRHKIDAAIREAETALVKARDIETRGGDAVELYQNILWKCKDCKQALVSLAKIPPASPTELTAQVGHKVVRLQWKNSPTKNVHYTIVRKYGSAPISSHDGEQLDTIAHTIYQDINPTIGIPIYYAVYANRQSVLSTTAALLNKPVLITEDVANVVTQIADKQITLTWEVPQYASDVLVFSSTEHQPSLNNGHRVQVINKSRIVEQNLQNGKVYYYTIYTLFKNDEDKPVYSQGVSVLAIPEEPPSVIENLQIEAESSSSQKQVRLSWQTPRKGEVAILLSNTLPIFNKSNALPQSSISNYGKLFLTTNKSNEVLVPKLETEIVYFTPITLFNNMAYVGKTVEYVNIEDVRDLRCQKQRDELQLQWNWGPNCQQVIVAYSHKNFPSPESSSNVVRANLTKIQYDLLGYYPIKNLAPRDYYIVVYSVIIRNGQTIIASGLSTHARCLVNLTSDINIQYSIKRRWKLFGKNKLTLEIKVVGKGEMPELLLVCKPHGIPLKKDDGDIILRVPKLVITSANETLGIDFEEHDQCYGKLFLEDDSLYKSRGGYVRIDHPSQENMEAFIR</sequence>
<evidence type="ECO:0000313" key="4">
    <source>
        <dbReference type="EMBL" id="MDR9894921.1"/>
    </source>
</evidence>
<organism evidence="4 5">
    <name type="scientific">Aetokthonos hydrillicola Thurmond2011</name>
    <dbReference type="NCBI Taxonomy" id="2712845"/>
    <lineage>
        <taxon>Bacteria</taxon>
        <taxon>Bacillati</taxon>
        <taxon>Cyanobacteriota</taxon>
        <taxon>Cyanophyceae</taxon>
        <taxon>Nostocales</taxon>
        <taxon>Hapalosiphonaceae</taxon>
        <taxon>Aetokthonos</taxon>
    </lineage>
</organism>
<dbReference type="InterPro" id="IPR013783">
    <property type="entry name" value="Ig-like_fold"/>
</dbReference>
<name>A0AAP5M4L0_9CYAN</name>
<dbReference type="EMBL" id="JAALHA020000003">
    <property type="protein sequence ID" value="MDR9894921.1"/>
    <property type="molecule type" value="Genomic_DNA"/>
</dbReference>
<dbReference type="RefSeq" id="WP_208338940.1">
    <property type="nucleotide sequence ID" value="NZ_CAWQFN010000472.1"/>
</dbReference>
<keyword evidence="1" id="KW-0175">Coiled coil</keyword>
<protein>
    <submittedName>
        <fullName evidence="4">Zinc ribbon domain-containing protein</fullName>
    </submittedName>
</protein>
<reference evidence="5" key="1">
    <citation type="journal article" date="2021" name="Science">
        <title>Hunting the eagle killer: A cyanobacterial neurotoxin causes vacuolar myelinopathy.</title>
        <authorList>
            <person name="Breinlinger S."/>
            <person name="Phillips T.J."/>
            <person name="Haram B.N."/>
            <person name="Mares J."/>
            <person name="Martinez Yerena J.A."/>
            <person name="Hrouzek P."/>
            <person name="Sobotka R."/>
            <person name="Henderson W.M."/>
            <person name="Schmieder P."/>
            <person name="Williams S.M."/>
            <person name="Lauderdale J.D."/>
            <person name="Wilde H.D."/>
            <person name="Gerrin W."/>
            <person name="Kust A."/>
            <person name="Washington J.W."/>
            <person name="Wagner C."/>
            <person name="Geier B."/>
            <person name="Liebeke M."/>
            <person name="Enke H."/>
            <person name="Niedermeyer T.H.J."/>
            <person name="Wilde S.B."/>
        </authorList>
    </citation>
    <scope>NUCLEOTIDE SEQUENCE [LARGE SCALE GENOMIC DNA]</scope>
    <source>
        <strain evidence="5">Thurmond2011</strain>
    </source>
</reference>
<feature type="coiled-coil region" evidence="1">
    <location>
        <begin position="400"/>
        <end position="434"/>
    </location>
</feature>
<comment type="caution">
    <text evidence="4">The sequence shown here is derived from an EMBL/GenBank/DDBJ whole genome shotgun (WGS) entry which is preliminary data.</text>
</comment>
<dbReference type="InterPro" id="IPR036116">
    <property type="entry name" value="FN3_sf"/>
</dbReference>
<evidence type="ECO:0000259" key="3">
    <source>
        <dbReference type="Pfam" id="PF12773"/>
    </source>
</evidence>
<evidence type="ECO:0000313" key="5">
    <source>
        <dbReference type="Proteomes" id="UP000667802"/>
    </source>
</evidence>
<feature type="domain" description="DZANK-type" evidence="3">
    <location>
        <begin position="310"/>
        <end position="351"/>
    </location>
</feature>
<dbReference type="SUPFAM" id="SSF49265">
    <property type="entry name" value="Fibronectin type III"/>
    <property type="match status" value="1"/>
</dbReference>
<dbReference type="Proteomes" id="UP000667802">
    <property type="component" value="Unassembled WGS sequence"/>
</dbReference>
<dbReference type="Gene3D" id="2.60.40.10">
    <property type="entry name" value="Immunoglobulins"/>
    <property type="match status" value="1"/>
</dbReference>
<evidence type="ECO:0000256" key="1">
    <source>
        <dbReference type="SAM" id="Coils"/>
    </source>
</evidence>
<evidence type="ECO:0000256" key="2">
    <source>
        <dbReference type="SAM" id="MobiDB-lite"/>
    </source>
</evidence>
<dbReference type="InterPro" id="IPR025874">
    <property type="entry name" value="DZR"/>
</dbReference>
<keyword evidence="5" id="KW-1185">Reference proteome</keyword>
<proteinExistence type="predicted"/>